<dbReference type="GO" id="GO:0005990">
    <property type="term" value="P:lactose catabolic process"/>
    <property type="evidence" value="ECO:0007669"/>
    <property type="project" value="TreeGrafter"/>
</dbReference>
<dbReference type="AlphaFoldDB" id="A0A2C9XR05"/>
<dbReference type="PANTHER" id="PTHR46323:SF2">
    <property type="entry name" value="BETA-GALACTOSIDASE"/>
    <property type="match status" value="1"/>
</dbReference>
<keyword evidence="7" id="KW-1185">Reference proteome</keyword>
<name>A0A2C9XR05_9ENTE</name>
<evidence type="ECO:0000313" key="6">
    <source>
        <dbReference type="EMBL" id="OTP12581.1"/>
    </source>
</evidence>
<dbReference type="InterPro" id="IPR014718">
    <property type="entry name" value="GH-type_carb-bd"/>
</dbReference>
<comment type="catalytic activity">
    <reaction evidence="1">
        <text>Hydrolysis of terminal non-reducing beta-D-galactose residues in beta-D-galactosides.</text>
        <dbReference type="EC" id="3.2.1.23"/>
    </reaction>
</comment>
<proteinExistence type="predicted"/>
<dbReference type="STRING" id="1987383.A5844_000814"/>
<dbReference type="EMBL" id="NGMO01000001">
    <property type="protein sequence ID" value="OTP12581.1"/>
    <property type="molecule type" value="Genomic_DNA"/>
</dbReference>
<dbReference type="Proteomes" id="UP000194933">
    <property type="component" value="Unassembled WGS sequence"/>
</dbReference>
<organism evidence="6 7">
    <name type="scientific">Candidatus Enterococcus wittei</name>
    <dbReference type="NCBI Taxonomy" id="1987383"/>
    <lineage>
        <taxon>Bacteria</taxon>
        <taxon>Bacillati</taxon>
        <taxon>Bacillota</taxon>
        <taxon>Bacilli</taxon>
        <taxon>Lactobacillales</taxon>
        <taxon>Enterococcaceae</taxon>
        <taxon>Enterococcus</taxon>
    </lineage>
</organism>
<dbReference type="GO" id="GO:0030246">
    <property type="term" value="F:carbohydrate binding"/>
    <property type="evidence" value="ECO:0007669"/>
    <property type="project" value="InterPro"/>
</dbReference>
<dbReference type="InterPro" id="IPR050347">
    <property type="entry name" value="Bact_Beta-galactosidase"/>
</dbReference>
<gene>
    <name evidence="6" type="ORF">A5844_000814</name>
</gene>
<protein>
    <recommendedName>
        <fullName evidence="2">beta-galactosidase</fullName>
        <ecNumber evidence="2">3.2.1.23</ecNumber>
    </recommendedName>
</protein>
<evidence type="ECO:0000256" key="2">
    <source>
        <dbReference type="ARBA" id="ARBA00012756"/>
    </source>
</evidence>
<evidence type="ECO:0000313" key="7">
    <source>
        <dbReference type="Proteomes" id="UP000194933"/>
    </source>
</evidence>
<dbReference type="InterPro" id="IPR004199">
    <property type="entry name" value="B-gal_small/dom_5"/>
</dbReference>
<dbReference type="GO" id="GO:0004565">
    <property type="term" value="F:beta-galactosidase activity"/>
    <property type="evidence" value="ECO:0007669"/>
    <property type="project" value="UniProtKB-EC"/>
</dbReference>
<dbReference type="Gene3D" id="2.70.98.10">
    <property type="match status" value="1"/>
</dbReference>
<dbReference type="SUPFAM" id="SSF74650">
    <property type="entry name" value="Galactose mutarotase-like"/>
    <property type="match status" value="1"/>
</dbReference>
<dbReference type="RefSeq" id="WP_086283994.1">
    <property type="nucleotide sequence ID" value="NZ_NGMO01000001.1"/>
</dbReference>
<sequence length="317" mass="36056">MENTAPKLRIIYGDCTLGIKTNDKHYIFSYTRGGLESLKKHGKEWLYRETMPTFWRALTDNDRGSGFGYRSNMWLGAGLYPIVKGFTVRINEEEIKQPTAPNNNQYSNEEYAKTAEIIFTLEINTVPQTVVDVAYFVQGNGDLRIKMTYHGQKGLPELPLLGLRFIMPTKAKHYEYEGLSGETYPDRKAGGIPGIYKVEGLPFPPYLVPQDCGVHMDTKWLEITRDQTLNNADHSKEEFSLRFEKTTENFAFSALPFKAEELENATHIEELPPERRTVLTMLAKVRGVGGINSWGADVEAPFHISGEEDHEFSFTVK</sequence>
<reference evidence="6 7" key="1">
    <citation type="submission" date="2017-05" db="EMBL/GenBank/DDBJ databases">
        <title>The Genome Sequence of Enterococcus sp. 10A9_DIV0425.</title>
        <authorList>
            <consortium name="The Broad Institute Genomics Platform"/>
            <consortium name="The Broad Institute Genomic Center for Infectious Diseases"/>
            <person name="Earl A."/>
            <person name="Manson A."/>
            <person name="Schwartman J."/>
            <person name="Gilmore M."/>
            <person name="Abouelleil A."/>
            <person name="Cao P."/>
            <person name="Chapman S."/>
            <person name="Cusick C."/>
            <person name="Shea T."/>
            <person name="Young S."/>
            <person name="Neafsey D."/>
            <person name="Nusbaum C."/>
            <person name="Birren B."/>
        </authorList>
    </citation>
    <scope>NUCLEOTIDE SEQUENCE [LARGE SCALE GENOMIC DNA]</scope>
    <source>
        <strain evidence="6 7">10A9_DIV0425</strain>
    </source>
</reference>
<feature type="domain" description="Beta galactosidase small chain/" evidence="5">
    <location>
        <begin position="18"/>
        <end position="317"/>
    </location>
</feature>
<comment type="caution">
    <text evidence="6">The sequence shown here is derived from an EMBL/GenBank/DDBJ whole genome shotgun (WGS) entry which is preliminary data.</text>
</comment>
<evidence type="ECO:0000256" key="1">
    <source>
        <dbReference type="ARBA" id="ARBA00001412"/>
    </source>
</evidence>
<keyword evidence="3" id="KW-0378">Hydrolase</keyword>
<accession>A0A2C9XR05</accession>
<dbReference type="SMART" id="SM01038">
    <property type="entry name" value="Bgal_small_N"/>
    <property type="match status" value="1"/>
</dbReference>
<dbReference type="PANTHER" id="PTHR46323">
    <property type="entry name" value="BETA-GALACTOSIDASE"/>
    <property type="match status" value="1"/>
</dbReference>
<keyword evidence="4" id="KW-0326">Glycosidase</keyword>
<dbReference type="Pfam" id="PF02929">
    <property type="entry name" value="Bgal_small_N"/>
    <property type="match status" value="1"/>
</dbReference>
<evidence type="ECO:0000259" key="5">
    <source>
        <dbReference type="SMART" id="SM01038"/>
    </source>
</evidence>
<dbReference type="InterPro" id="IPR011013">
    <property type="entry name" value="Gal_mutarotase_sf_dom"/>
</dbReference>
<evidence type="ECO:0000256" key="4">
    <source>
        <dbReference type="ARBA" id="ARBA00023295"/>
    </source>
</evidence>
<dbReference type="EC" id="3.2.1.23" evidence="2"/>
<evidence type="ECO:0000256" key="3">
    <source>
        <dbReference type="ARBA" id="ARBA00022801"/>
    </source>
</evidence>
<dbReference type="GO" id="GO:0009341">
    <property type="term" value="C:beta-galactosidase complex"/>
    <property type="evidence" value="ECO:0007669"/>
    <property type="project" value="InterPro"/>
</dbReference>